<proteinExistence type="predicted"/>
<sequence length="76" mass="8298">MVTLRGRGTGDAERQQPRQQHRSPAKSSEDPPPTPPETRSTESGLTDGFGAADHVDHEEPARAVVRSEQDECFTAQ</sequence>
<evidence type="ECO:0000313" key="2">
    <source>
        <dbReference type="Proteomes" id="UP000793456"/>
    </source>
</evidence>
<organism evidence="1 2">
    <name type="scientific">Larimichthys crocea</name>
    <name type="common">Large yellow croaker</name>
    <name type="synonym">Pseudosciaena crocea</name>
    <dbReference type="NCBI Taxonomy" id="215358"/>
    <lineage>
        <taxon>Eukaryota</taxon>
        <taxon>Metazoa</taxon>
        <taxon>Chordata</taxon>
        <taxon>Craniata</taxon>
        <taxon>Vertebrata</taxon>
        <taxon>Euteleostomi</taxon>
        <taxon>Actinopterygii</taxon>
        <taxon>Neopterygii</taxon>
        <taxon>Teleostei</taxon>
        <taxon>Neoteleostei</taxon>
        <taxon>Acanthomorphata</taxon>
        <taxon>Eupercaria</taxon>
        <taxon>Sciaenidae</taxon>
        <taxon>Larimichthys</taxon>
    </lineage>
</organism>
<name>A0ACD3RFV5_LARCR</name>
<dbReference type="EMBL" id="CM011679">
    <property type="protein sequence ID" value="TMS18024.1"/>
    <property type="molecule type" value="Genomic_DNA"/>
</dbReference>
<gene>
    <name evidence="1" type="ORF">E3U43_010350</name>
</gene>
<protein>
    <submittedName>
        <fullName evidence="1">Uncharacterized protein</fullName>
    </submittedName>
</protein>
<comment type="caution">
    <text evidence="1">The sequence shown here is derived from an EMBL/GenBank/DDBJ whole genome shotgun (WGS) entry which is preliminary data.</text>
</comment>
<accession>A0ACD3RFV5</accession>
<reference evidence="1" key="1">
    <citation type="submission" date="2018-11" db="EMBL/GenBank/DDBJ databases">
        <title>The sequence and de novo assembly of Larimichthys crocea genome using PacBio and Hi-C technologies.</title>
        <authorList>
            <person name="Xu P."/>
            <person name="Chen B."/>
            <person name="Zhou Z."/>
            <person name="Ke Q."/>
            <person name="Wu Y."/>
            <person name="Bai H."/>
            <person name="Pu F."/>
        </authorList>
    </citation>
    <scope>NUCLEOTIDE SEQUENCE</scope>
    <source>
        <tissue evidence="1">Muscle</tissue>
    </source>
</reference>
<evidence type="ECO:0000313" key="1">
    <source>
        <dbReference type="EMBL" id="TMS18024.1"/>
    </source>
</evidence>
<dbReference type="Proteomes" id="UP000793456">
    <property type="component" value="Chromosome VI"/>
</dbReference>
<keyword evidence="2" id="KW-1185">Reference proteome</keyword>